<dbReference type="AlphaFoldDB" id="A0A1C7PF60"/>
<sequence>MKNQKYSSIHIARMKIITFSLISCFLVSCGKEDNPYNKQLEENAKQIARLEREIHQERLKEEQRQRQAERQAAENEKNRIKAGEIATAKAFKETSARSAQTEEEIRNFKLDGLLAIVQGKEARDEIAHTWAYRFKNRISEERSKSYLTLHNKLYQEYEEQKITKEAYQEAMKNAMEESKRNLEDLEYQINK</sequence>
<dbReference type="Proteomes" id="UP000176204">
    <property type="component" value="Chromosome I"/>
</dbReference>
<evidence type="ECO:0000313" key="2">
    <source>
        <dbReference type="EMBL" id="SEH87420.1"/>
    </source>
</evidence>
<dbReference type="RefSeq" id="WP_067771812.1">
    <property type="nucleotide sequence ID" value="NZ_LIGX01000001.1"/>
</dbReference>
<dbReference type="KEGG" id="agl:PYTT_1369"/>
<reference evidence="3" key="1">
    <citation type="submission" date="2016-09" db="EMBL/GenBank/DDBJ databases">
        <authorList>
            <person name="Koehorst J."/>
        </authorList>
    </citation>
    <scope>NUCLEOTIDE SEQUENCE [LARGE SCALE GENOMIC DNA]</scope>
</reference>
<keyword evidence="1" id="KW-0175">Coiled coil</keyword>
<evidence type="ECO:0008006" key="4">
    <source>
        <dbReference type="Google" id="ProtNLM"/>
    </source>
</evidence>
<organism evidence="2 3">
    <name type="scientific">Akkermansia glycaniphila</name>
    <dbReference type="NCBI Taxonomy" id="1679444"/>
    <lineage>
        <taxon>Bacteria</taxon>
        <taxon>Pseudomonadati</taxon>
        <taxon>Verrucomicrobiota</taxon>
        <taxon>Verrucomicrobiia</taxon>
        <taxon>Verrucomicrobiales</taxon>
        <taxon>Akkermansiaceae</taxon>
        <taxon>Akkermansia</taxon>
    </lineage>
</organism>
<feature type="coiled-coil region" evidence="1">
    <location>
        <begin position="37"/>
        <end position="79"/>
    </location>
</feature>
<name>A0A1C7PF60_9BACT</name>
<protein>
    <recommendedName>
        <fullName evidence="4">Lipoprotein</fullName>
    </recommendedName>
</protein>
<gene>
    <name evidence="2" type="ORF">PYTT_1369</name>
</gene>
<evidence type="ECO:0000256" key="1">
    <source>
        <dbReference type="SAM" id="Coils"/>
    </source>
</evidence>
<dbReference type="PROSITE" id="PS51257">
    <property type="entry name" value="PROKAR_LIPOPROTEIN"/>
    <property type="match status" value="1"/>
</dbReference>
<accession>A0A1C7PF60</accession>
<keyword evidence="3" id="KW-1185">Reference proteome</keyword>
<dbReference type="STRING" id="1679444.PYTT_1369"/>
<evidence type="ECO:0000313" key="3">
    <source>
        <dbReference type="Proteomes" id="UP000176204"/>
    </source>
</evidence>
<proteinExistence type="predicted"/>
<feature type="coiled-coil region" evidence="1">
    <location>
        <begin position="150"/>
        <end position="188"/>
    </location>
</feature>
<dbReference type="EMBL" id="LT629973">
    <property type="protein sequence ID" value="SEH87420.1"/>
    <property type="molecule type" value="Genomic_DNA"/>
</dbReference>